<protein>
    <recommendedName>
        <fullName evidence="1">Glycosyltransferase 2-like domain-containing protein</fullName>
    </recommendedName>
</protein>
<reference evidence="2 3" key="1">
    <citation type="submission" date="2018-04" db="EMBL/GenBank/DDBJ databases">
        <title>Complete genome uncultured novel isolate.</title>
        <authorList>
            <person name="Merlino G."/>
        </authorList>
    </citation>
    <scope>NUCLEOTIDE SEQUENCE [LARGE SCALE GENOMIC DNA]</scope>
    <source>
        <strain evidence="3">R1DC9</strain>
    </source>
</reference>
<dbReference type="InterPro" id="IPR001173">
    <property type="entry name" value="Glyco_trans_2-like"/>
</dbReference>
<dbReference type="Proteomes" id="UP000298616">
    <property type="component" value="Chromosome"/>
</dbReference>
<dbReference type="PANTHER" id="PTHR43685">
    <property type="entry name" value="GLYCOSYLTRANSFERASE"/>
    <property type="match status" value="1"/>
</dbReference>
<accession>A0A4D7JRH8</accession>
<evidence type="ECO:0000259" key="1">
    <source>
        <dbReference type="Pfam" id="PF00535"/>
    </source>
</evidence>
<evidence type="ECO:0000313" key="3">
    <source>
        <dbReference type="Proteomes" id="UP000298616"/>
    </source>
</evidence>
<feature type="domain" description="Glycosyltransferase 2-like" evidence="1">
    <location>
        <begin position="18"/>
        <end position="192"/>
    </location>
</feature>
<name>A0A4D7JRH8_9BACT</name>
<dbReference type="AlphaFoldDB" id="A0A4D7JRH8"/>
<dbReference type="InterPro" id="IPR029044">
    <property type="entry name" value="Nucleotide-diphossugar_trans"/>
</dbReference>
<dbReference type="EMBL" id="CP028923">
    <property type="protein sequence ID" value="QCK14376.1"/>
    <property type="molecule type" value="Genomic_DNA"/>
</dbReference>
<gene>
    <name evidence="2" type="ORF">DCC35_06280</name>
</gene>
<dbReference type="Gene3D" id="3.90.550.10">
    <property type="entry name" value="Spore Coat Polysaccharide Biosynthesis Protein SpsA, Chain A"/>
    <property type="match status" value="1"/>
</dbReference>
<organism evidence="2 3">
    <name type="scientific">Mangrovivirga cuniculi</name>
    <dbReference type="NCBI Taxonomy" id="2715131"/>
    <lineage>
        <taxon>Bacteria</taxon>
        <taxon>Pseudomonadati</taxon>
        <taxon>Bacteroidota</taxon>
        <taxon>Cytophagia</taxon>
        <taxon>Cytophagales</taxon>
        <taxon>Mangrovivirgaceae</taxon>
        <taxon>Mangrovivirga</taxon>
    </lineage>
</organism>
<dbReference type="Pfam" id="PF00535">
    <property type="entry name" value="Glycos_transf_2"/>
    <property type="match status" value="1"/>
</dbReference>
<dbReference type="PANTHER" id="PTHR43685:SF2">
    <property type="entry name" value="GLYCOSYLTRANSFERASE 2-LIKE DOMAIN-CONTAINING PROTEIN"/>
    <property type="match status" value="1"/>
</dbReference>
<sequence>MVFIYSGDKLSEMGSLVTVILICYNQRGWVQEAIDSVLNQTYPYVELIVVDVGSNDGSNLYLKNVCDQLDLEFIGLEENIGNCRAFNLAFKFCKGDYVIDLAGDDVLLSERIEKGVKKLEEYGTDFGFHYSDAEYIDEKSRLIGQHSSSLRNLPDEFFSDPFPEGELFNLILRNYFICPPTMMVRKDVVEELAGYDESLSFEDFDFWLRAAKITSFCSSQEPLVQKRTVIGSQSNNPIYHKDHASSMVKICKKIQRNLLEPTDDHDAFNKRLEYEMRLCYRRMLKKELKELAEIYKEHNRNNKKSWNYYVHIFLSRM</sequence>
<proteinExistence type="predicted"/>
<dbReference type="SUPFAM" id="SSF53448">
    <property type="entry name" value="Nucleotide-diphospho-sugar transferases"/>
    <property type="match status" value="1"/>
</dbReference>
<dbReference type="InterPro" id="IPR050834">
    <property type="entry name" value="Glycosyltransf_2"/>
</dbReference>
<evidence type="ECO:0000313" key="2">
    <source>
        <dbReference type="EMBL" id="QCK14376.1"/>
    </source>
</evidence>
<dbReference type="KEGG" id="fpf:DCC35_06280"/>
<keyword evidence="3" id="KW-1185">Reference proteome</keyword>